<gene>
    <name evidence="1" type="ORF">D917_10455</name>
</gene>
<reference evidence="1 2" key="1">
    <citation type="submission" date="2015-04" db="EMBL/GenBank/DDBJ databases">
        <title>Draft genome of the roundworm Trichinella nativa.</title>
        <authorList>
            <person name="Mitreva M."/>
        </authorList>
    </citation>
    <scope>NUCLEOTIDE SEQUENCE [LARGE SCALE GENOMIC DNA]</scope>
    <source>
        <strain evidence="1 2">ISS45</strain>
    </source>
</reference>
<name>A0A1Y3EAE7_9BILA</name>
<protein>
    <submittedName>
        <fullName evidence="1">Uncharacterized protein</fullName>
    </submittedName>
</protein>
<feature type="non-terminal residue" evidence="1">
    <location>
        <position position="70"/>
    </location>
</feature>
<evidence type="ECO:0000313" key="1">
    <source>
        <dbReference type="EMBL" id="OUC42102.1"/>
    </source>
</evidence>
<organism evidence="1 2">
    <name type="scientific">Trichinella nativa</name>
    <dbReference type="NCBI Taxonomy" id="6335"/>
    <lineage>
        <taxon>Eukaryota</taxon>
        <taxon>Metazoa</taxon>
        <taxon>Ecdysozoa</taxon>
        <taxon>Nematoda</taxon>
        <taxon>Enoplea</taxon>
        <taxon>Dorylaimia</taxon>
        <taxon>Trichinellida</taxon>
        <taxon>Trichinellidae</taxon>
        <taxon>Trichinella</taxon>
    </lineage>
</organism>
<accession>A0A1Y3EAE7</accession>
<comment type="caution">
    <text evidence="1">The sequence shown here is derived from an EMBL/GenBank/DDBJ whole genome shotgun (WGS) entry which is preliminary data.</text>
</comment>
<dbReference type="EMBL" id="LVZM01018207">
    <property type="protein sequence ID" value="OUC42102.1"/>
    <property type="molecule type" value="Genomic_DNA"/>
</dbReference>
<dbReference type="AlphaFoldDB" id="A0A1Y3EAE7"/>
<evidence type="ECO:0000313" key="2">
    <source>
        <dbReference type="Proteomes" id="UP000243006"/>
    </source>
</evidence>
<proteinExistence type="predicted"/>
<sequence length="70" mass="7917">MKPITTCALYNGSTMELFTEPDENTLPVIHILNCDEGEQFDEMCLLEMRYVESNFESTFLGNSIGSLETC</sequence>
<dbReference type="Proteomes" id="UP000243006">
    <property type="component" value="Unassembled WGS sequence"/>
</dbReference>